<dbReference type="EMBL" id="JABSTV010001250">
    <property type="protein sequence ID" value="KAH7956628.1"/>
    <property type="molecule type" value="Genomic_DNA"/>
</dbReference>
<feature type="region of interest" description="Disordered" evidence="1">
    <location>
        <begin position="278"/>
        <end position="307"/>
    </location>
</feature>
<sequence>MLQSTVPSPETTTAFKQQWSVTRPPRPAASANTQLPGLLVRDTYVYREGREEPMSSITVFKDPPEPLIREPLHILSSTLKKPAPEPSVMARDASPIPPKVPSDARHLQSGESLNEAEASAKVIIEDRSQEPKSTGGSDAAGADEDVGYAAERAAIVDRNDRDFDANVDEADRATATGGSTSAETSTPTTAAGVAWDADSNADGRQGPVAIQEPAIPVIRGSALAQNEETLERWLTANVEGASASKGVSGDRDDVGAAVLAQVLDDGEFVDKRTSVCSGEAEEGAECLEEKAVEGEQEEEGDNDYFGNDRMVEAESLADGLDGEAAEDNALWEGAASNAQEPSAEADEGVVQQESSVAFEAEDCAGTGAMATGEKGSDESDDDEDHRQVGRNRDYAGNHEDRGQGRQGAQHEVRVSSCKGGQAKAAVSAPAKALGQCFEKGGIHGDGDHPPAAIDPSTERPTILESTDPASDVPVLPPEPLPPLSIMDSTPATAPCTVAFAAESCAAPLAARGDSTITDEPAGLAAVHTPVLIPVEARDTAYTTVAEPAFALHASRFPNTWAPAAQALVDCQPITTSHPTP</sequence>
<gene>
    <name evidence="2" type="ORF">HPB52_011209</name>
</gene>
<dbReference type="VEuPathDB" id="VectorBase:RSAN_037902"/>
<evidence type="ECO:0000313" key="2">
    <source>
        <dbReference type="EMBL" id="KAH7956628.1"/>
    </source>
</evidence>
<dbReference type="AlphaFoldDB" id="A0A9D4PYB9"/>
<feature type="region of interest" description="Disordered" evidence="1">
    <location>
        <begin position="362"/>
        <end position="416"/>
    </location>
</feature>
<evidence type="ECO:0000256" key="1">
    <source>
        <dbReference type="SAM" id="MobiDB-lite"/>
    </source>
</evidence>
<feature type="compositionally biased region" description="Polar residues" evidence="1">
    <location>
        <begin position="1"/>
        <end position="21"/>
    </location>
</feature>
<comment type="caution">
    <text evidence="2">The sequence shown here is derived from an EMBL/GenBank/DDBJ whole genome shotgun (WGS) entry which is preliminary data.</text>
</comment>
<keyword evidence="3" id="KW-1185">Reference proteome</keyword>
<protein>
    <submittedName>
        <fullName evidence="2">Uncharacterized protein</fullName>
    </submittedName>
</protein>
<accession>A0A9D4PYB9</accession>
<feature type="compositionally biased region" description="Low complexity" evidence="1">
    <location>
        <begin position="173"/>
        <end position="192"/>
    </location>
</feature>
<feature type="region of interest" description="Disordered" evidence="1">
    <location>
        <begin position="171"/>
        <end position="205"/>
    </location>
</feature>
<reference evidence="2" key="1">
    <citation type="journal article" date="2020" name="Cell">
        <title>Large-Scale Comparative Analyses of Tick Genomes Elucidate Their Genetic Diversity and Vector Capacities.</title>
        <authorList>
            <consortium name="Tick Genome and Microbiome Consortium (TIGMIC)"/>
            <person name="Jia N."/>
            <person name="Wang J."/>
            <person name="Shi W."/>
            <person name="Du L."/>
            <person name="Sun Y."/>
            <person name="Zhan W."/>
            <person name="Jiang J.F."/>
            <person name="Wang Q."/>
            <person name="Zhang B."/>
            <person name="Ji P."/>
            <person name="Bell-Sakyi L."/>
            <person name="Cui X.M."/>
            <person name="Yuan T.T."/>
            <person name="Jiang B.G."/>
            <person name="Yang W.F."/>
            <person name="Lam T.T."/>
            <person name="Chang Q.C."/>
            <person name="Ding S.J."/>
            <person name="Wang X.J."/>
            <person name="Zhu J.G."/>
            <person name="Ruan X.D."/>
            <person name="Zhao L."/>
            <person name="Wei J.T."/>
            <person name="Ye R.Z."/>
            <person name="Que T.C."/>
            <person name="Du C.H."/>
            <person name="Zhou Y.H."/>
            <person name="Cheng J.X."/>
            <person name="Dai P.F."/>
            <person name="Guo W.B."/>
            <person name="Han X.H."/>
            <person name="Huang E.J."/>
            <person name="Li L.F."/>
            <person name="Wei W."/>
            <person name="Gao Y.C."/>
            <person name="Liu J.Z."/>
            <person name="Shao H.Z."/>
            <person name="Wang X."/>
            <person name="Wang C.C."/>
            <person name="Yang T.C."/>
            <person name="Huo Q.B."/>
            <person name="Li W."/>
            <person name="Chen H.Y."/>
            <person name="Chen S.E."/>
            <person name="Zhou L.G."/>
            <person name="Ni X.B."/>
            <person name="Tian J.H."/>
            <person name="Sheng Y."/>
            <person name="Liu T."/>
            <person name="Pan Y.S."/>
            <person name="Xia L.Y."/>
            <person name="Li J."/>
            <person name="Zhao F."/>
            <person name="Cao W.C."/>
        </authorList>
    </citation>
    <scope>NUCLEOTIDE SEQUENCE</scope>
    <source>
        <strain evidence="2">Rsan-2018</strain>
    </source>
</reference>
<name>A0A9D4PYB9_RHISA</name>
<evidence type="ECO:0000313" key="3">
    <source>
        <dbReference type="Proteomes" id="UP000821837"/>
    </source>
</evidence>
<proteinExistence type="predicted"/>
<dbReference type="Proteomes" id="UP000821837">
    <property type="component" value="Unassembled WGS sequence"/>
</dbReference>
<feature type="region of interest" description="Disordered" evidence="1">
    <location>
        <begin position="439"/>
        <end position="487"/>
    </location>
</feature>
<reference evidence="2" key="2">
    <citation type="submission" date="2021-09" db="EMBL/GenBank/DDBJ databases">
        <authorList>
            <person name="Jia N."/>
            <person name="Wang J."/>
            <person name="Shi W."/>
            <person name="Du L."/>
            <person name="Sun Y."/>
            <person name="Zhan W."/>
            <person name="Jiang J."/>
            <person name="Wang Q."/>
            <person name="Zhang B."/>
            <person name="Ji P."/>
            <person name="Sakyi L.B."/>
            <person name="Cui X."/>
            <person name="Yuan T."/>
            <person name="Jiang B."/>
            <person name="Yang W."/>
            <person name="Lam T.T.-Y."/>
            <person name="Chang Q."/>
            <person name="Ding S."/>
            <person name="Wang X."/>
            <person name="Zhu J."/>
            <person name="Ruan X."/>
            <person name="Zhao L."/>
            <person name="Wei J."/>
            <person name="Que T."/>
            <person name="Du C."/>
            <person name="Cheng J."/>
            <person name="Dai P."/>
            <person name="Han X."/>
            <person name="Huang E."/>
            <person name="Gao Y."/>
            <person name="Liu J."/>
            <person name="Shao H."/>
            <person name="Ye R."/>
            <person name="Li L."/>
            <person name="Wei W."/>
            <person name="Wang X."/>
            <person name="Wang C."/>
            <person name="Huo Q."/>
            <person name="Li W."/>
            <person name="Guo W."/>
            <person name="Chen H."/>
            <person name="Chen S."/>
            <person name="Zhou L."/>
            <person name="Zhou L."/>
            <person name="Ni X."/>
            <person name="Tian J."/>
            <person name="Zhou Y."/>
            <person name="Sheng Y."/>
            <person name="Liu T."/>
            <person name="Pan Y."/>
            <person name="Xia L."/>
            <person name="Li J."/>
            <person name="Zhao F."/>
            <person name="Cao W."/>
        </authorList>
    </citation>
    <scope>NUCLEOTIDE SEQUENCE</scope>
    <source>
        <strain evidence="2">Rsan-2018</strain>
        <tissue evidence="2">Larvae</tissue>
    </source>
</reference>
<organism evidence="2 3">
    <name type="scientific">Rhipicephalus sanguineus</name>
    <name type="common">Brown dog tick</name>
    <name type="synonym">Ixodes sanguineus</name>
    <dbReference type="NCBI Taxonomy" id="34632"/>
    <lineage>
        <taxon>Eukaryota</taxon>
        <taxon>Metazoa</taxon>
        <taxon>Ecdysozoa</taxon>
        <taxon>Arthropoda</taxon>
        <taxon>Chelicerata</taxon>
        <taxon>Arachnida</taxon>
        <taxon>Acari</taxon>
        <taxon>Parasitiformes</taxon>
        <taxon>Ixodida</taxon>
        <taxon>Ixodoidea</taxon>
        <taxon>Ixodidae</taxon>
        <taxon>Rhipicephalinae</taxon>
        <taxon>Rhipicephalus</taxon>
        <taxon>Rhipicephalus</taxon>
    </lineage>
</organism>
<feature type="region of interest" description="Disordered" evidence="1">
    <location>
        <begin position="1"/>
        <end position="35"/>
    </location>
</feature>
<feature type="compositionally biased region" description="Basic and acidic residues" evidence="1">
    <location>
        <begin position="384"/>
        <end position="413"/>
    </location>
</feature>
<feature type="region of interest" description="Disordered" evidence="1">
    <location>
        <begin position="78"/>
        <end position="145"/>
    </location>
</feature>